<evidence type="ECO:0000256" key="1">
    <source>
        <dbReference type="ARBA" id="ARBA00006620"/>
    </source>
</evidence>
<keyword evidence="5" id="KW-0378">Hydrolase</keyword>
<evidence type="ECO:0000313" key="8">
    <source>
        <dbReference type="EMBL" id="BAZ86033.1"/>
    </source>
</evidence>
<name>A0A1Z4V3M6_9CYAN</name>
<dbReference type="Proteomes" id="UP000218702">
    <property type="component" value="Chromosome"/>
</dbReference>
<proteinExistence type="inferred from homology"/>
<dbReference type="InterPro" id="IPR038570">
    <property type="entry name" value="HicA_sf"/>
</dbReference>
<evidence type="ECO:0000256" key="4">
    <source>
        <dbReference type="ARBA" id="ARBA00022759"/>
    </source>
</evidence>
<gene>
    <name evidence="8" type="ORF">NIES806_22400</name>
</gene>
<evidence type="ECO:0000256" key="5">
    <source>
        <dbReference type="ARBA" id="ARBA00022801"/>
    </source>
</evidence>
<dbReference type="InterPro" id="IPR012933">
    <property type="entry name" value="HicA_mRNA_interferase"/>
</dbReference>
<keyword evidence="3" id="KW-0540">Nuclease</keyword>
<dbReference type="Pfam" id="PF07927">
    <property type="entry name" value="HicA_toxin"/>
    <property type="match status" value="1"/>
</dbReference>
<evidence type="ECO:0000256" key="6">
    <source>
        <dbReference type="ARBA" id="ARBA00022884"/>
    </source>
</evidence>
<evidence type="ECO:0000313" key="9">
    <source>
        <dbReference type="Proteomes" id="UP000218702"/>
    </source>
</evidence>
<keyword evidence="9" id="KW-1185">Reference proteome</keyword>
<dbReference type="RefSeq" id="WP_096667279.1">
    <property type="nucleotide sequence ID" value="NZ_AP018316.1"/>
</dbReference>
<organism evidence="8 9">
    <name type="scientific">Dolichospermum compactum NIES-806</name>
    <dbReference type="NCBI Taxonomy" id="1973481"/>
    <lineage>
        <taxon>Bacteria</taxon>
        <taxon>Bacillati</taxon>
        <taxon>Cyanobacteriota</taxon>
        <taxon>Cyanophyceae</taxon>
        <taxon>Nostocales</taxon>
        <taxon>Aphanizomenonaceae</taxon>
        <taxon>Dolichospermum</taxon>
        <taxon>Dolichospermum compactum</taxon>
    </lineage>
</organism>
<dbReference type="OrthoDB" id="9811409at2"/>
<dbReference type="Gene3D" id="3.30.920.30">
    <property type="entry name" value="Hypothetical protein"/>
    <property type="match status" value="1"/>
</dbReference>
<keyword evidence="4" id="KW-0255">Endonuclease</keyword>
<dbReference type="KEGG" id="dcm:NIES806_22400"/>
<reference evidence="8 9" key="1">
    <citation type="submission" date="2017-06" db="EMBL/GenBank/DDBJ databases">
        <title>Genome sequencing of cyanobaciteial culture collection at National Institute for Environmental Studies (NIES).</title>
        <authorList>
            <person name="Hirose Y."/>
            <person name="Shimura Y."/>
            <person name="Fujisawa T."/>
            <person name="Nakamura Y."/>
            <person name="Kawachi M."/>
        </authorList>
    </citation>
    <scope>NUCLEOTIDE SEQUENCE [LARGE SCALE GENOMIC DNA]</scope>
    <source>
        <strain evidence="8 9">NIES-806</strain>
    </source>
</reference>
<sequence>MNYREVAKKLSRLGCEEIPRRSGGSHRKWFNPITQKATVIPDWSGRDLKLGTLRAAIKQLEIEWSDFEEV</sequence>
<keyword evidence="6" id="KW-0694">RNA-binding</keyword>
<dbReference type="GO" id="GO:0016787">
    <property type="term" value="F:hydrolase activity"/>
    <property type="evidence" value="ECO:0007669"/>
    <property type="project" value="UniProtKB-KW"/>
</dbReference>
<dbReference type="GO" id="GO:0004519">
    <property type="term" value="F:endonuclease activity"/>
    <property type="evidence" value="ECO:0007669"/>
    <property type="project" value="UniProtKB-KW"/>
</dbReference>
<dbReference type="EMBL" id="AP018316">
    <property type="protein sequence ID" value="BAZ86033.1"/>
    <property type="molecule type" value="Genomic_DNA"/>
</dbReference>
<evidence type="ECO:0000256" key="3">
    <source>
        <dbReference type="ARBA" id="ARBA00022722"/>
    </source>
</evidence>
<evidence type="ECO:0000256" key="7">
    <source>
        <dbReference type="ARBA" id="ARBA00023016"/>
    </source>
</evidence>
<dbReference type="AlphaFoldDB" id="A0A1Z4V3M6"/>
<protein>
    <submittedName>
        <fullName evidence="8">YcfA family protein</fullName>
    </submittedName>
</protein>
<evidence type="ECO:0000256" key="2">
    <source>
        <dbReference type="ARBA" id="ARBA00022649"/>
    </source>
</evidence>
<dbReference type="GO" id="GO:0003729">
    <property type="term" value="F:mRNA binding"/>
    <property type="evidence" value="ECO:0007669"/>
    <property type="project" value="InterPro"/>
</dbReference>
<dbReference type="SUPFAM" id="SSF54786">
    <property type="entry name" value="YcfA/nrd intein domain"/>
    <property type="match status" value="1"/>
</dbReference>
<keyword evidence="7" id="KW-0346">Stress response</keyword>
<accession>A0A1Z4V3M6</accession>
<comment type="similarity">
    <text evidence="1">Belongs to the HicA mRNA interferase family.</text>
</comment>
<keyword evidence="2" id="KW-1277">Toxin-antitoxin system</keyword>